<dbReference type="Proteomes" id="UP000284021">
    <property type="component" value="Unassembled WGS sequence"/>
</dbReference>
<dbReference type="EMBL" id="QYUR01000002">
    <property type="protein sequence ID" value="RJG14285.1"/>
    <property type="molecule type" value="Genomic_DNA"/>
</dbReference>
<name>A0A418XPB8_9PSED</name>
<dbReference type="AlphaFoldDB" id="A0A418XPB8"/>
<keyword evidence="3" id="KW-1185">Reference proteome</keyword>
<evidence type="ECO:0000313" key="1">
    <source>
        <dbReference type="EMBL" id="RJG14285.1"/>
    </source>
</evidence>
<sequence>MVYLLLRSGAVSARPFTGGQTYGGSLYSLRRGLGIIALGLWHNHATTVWKRLCRPSEEADARALAVAQGLEALLTQASRGMFACVNRA</sequence>
<reference evidence="1 3" key="1">
    <citation type="submission" date="2018-09" db="EMBL/GenBank/DDBJ databases">
        <authorList>
            <person name="Zhu H."/>
        </authorList>
    </citation>
    <scope>NUCLEOTIDE SEQUENCE [LARGE SCALE GENOMIC DNA]</scope>
    <source>
        <strain evidence="1 3">K1S02-6</strain>
    </source>
</reference>
<dbReference type="EMBL" id="QYUR01000002">
    <property type="protein sequence ID" value="RJG14292.1"/>
    <property type="molecule type" value="Genomic_DNA"/>
</dbReference>
<evidence type="ECO:0000313" key="2">
    <source>
        <dbReference type="EMBL" id="RJG14292.1"/>
    </source>
</evidence>
<organism evidence="1 3">
    <name type="scientific">Pseudomonas cavernicola</name>
    <dbReference type="NCBI Taxonomy" id="2320866"/>
    <lineage>
        <taxon>Bacteria</taxon>
        <taxon>Pseudomonadati</taxon>
        <taxon>Pseudomonadota</taxon>
        <taxon>Gammaproteobacteria</taxon>
        <taxon>Pseudomonadales</taxon>
        <taxon>Pseudomonadaceae</taxon>
        <taxon>Pseudomonas</taxon>
    </lineage>
</organism>
<evidence type="ECO:0000313" key="3">
    <source>
        <dbReference type="Proteomes" id="UP000284021"/>
    </source>
</evidence>
<comment type="caution">
    <text evidence="1">The sequence shown here is derived from an EMBL/GenBank/DDBJ whole genome shotgun (WGS) entry which is preliminary data.</text>
</comment>
<accession>A0A418XPB8</accession>
<proteinExistence type="predicted"/>
<gene>
    <name evidence="1" type="ORF">D3879_14105</name>
    <name evidence="2" type="ORF">D3879_14170</name>
</gene>
<protein>
    <submittedName>
        <fullName evidence="1">Uncharacterized protein</fullName>
    </submittedName>
</protein>